<organism evidence="1">
    <name type="scientific">mine drainage metagenome</name>
    <dbReference type="NCBI Taxonomy" id="410659"/>
    <lineage>
        <taxon>unclassified sequences</taxon>
        <taxon>metagenomes</taxon>
        <taxon>ecological metagenomes</taxon>
    </lineage>
</organism>
<dbReference type="PROSITE" id="PS51257">
    <property type="entry name" value="PROKAR_LIPOPROTEIN"/>
    <property type="match status" value="1"/>
</dbReference>
<comment type="caution">
    <text evidence="1">The sequence shown here is derived from an EMBL/GenBank/DDBJ whole genome shotgun (WGS) entry which is preliminary data.</text>
</comment>
<reference evidence="1" key="1">
    <citation type="submission" date="2016-10" db="EMBL/GenBank/DDBJ databases">
        <title>Sequence of Gallionella enrichment culture.</title>
        <authorList>
            <person name="Poehlein A."/>
            <person name="Muehling M."/>
            <person name="Daniel R."/>
        </authorList>
    </citation>
    <scope>NUCLEOTIDE SEQUENCE</scope>
</reference>
<dbReference type="EMBL" id="MLJW01004252">
    <property type="protein sequence ID" value="OIQ70342.1"/>
    <property type="molecule type" value="Genomic_DNA"/>
</dbReference>
<proteinExistence type="predicted"/>
<name>A0A1J5PG08_9ZZZZ</name>
<sequence>MRILEIVALCAALGGCAGTWQQTTSTSHAGDQFIGKDVNALVAQIGRPTSSKRIDDGQASYVWELAAAADSANDRRIHTGNAGLYGDGYTPGYISDDPRLCTISVITSSEGIVTQLKAEDSNGTGAPAVALGFNGSICAKRLGTKPLT</sequence>
<gene>
    <name evidence="1" type="ORF">GALL_480460</name>
</gene>
<evidence type="ECO:0008006" key="2">
    <source>
        <dbReference type="Google" id="ProtNLM"/>
    </source>
</evidence>
<protein>
    <recommendedName>
        <fullName evidence="2">Lipoprotein</fullName>
    </recommendedName>
</protein>
<accession>A0A1J5PG08</accession>
<dbReference type="AlphaFoldDB" id="A0A1J5PG08"/>
<evidence type="ECO:0000313" key="1">
    <source>
        <dbReference type="EMBL" id="OIQ70342.1"/>
    </source>
</evidence>